<dbReference type="InterPro" id="IPR054399">
    <property type="entry name" value="Fervidolysin-like_N_prodom"/>
</dbReference>
<dbReference type="Gene3D" id="2.60.120.260">
    <property type="entry name" value="Galactose-binding domain-like"/>
    <property type="match status" value="2"/>
</dbReference>
<dbReference type="RefSeq" id="WP_377603636.1">
    <property type="nucleotide sequence ID" value="NZ_JBHUME010000008.1"/>
</dbReference>
<organism evidence="10 11">
    <name type="scientific">Paenibacillus gansuensis</name>
    <dbReference type="NCBI Taxonomy" id="306542"/>
    <lineage>
        <taxon>Bacteria</taxon>
        <taxon>Bacillati</taxon>
        <taxon>Bacillota</taxon>
        <taxon>Bacilli</taxon>
        <taxon>Bacillales</taxon>
        <taxon>Paenibacillaceae</taxon>
        <taxon>Paenibacillus</taxon>
    </lineage>
</organism>
<feature type="domain" description="Peptidase S8/S53" evidence="7">
    <location>
        <begin position="231"/>
        <end position="440"/>
    </location>
</feature>
<evidence type="ECO:0000313" key="10">
    <source>
        <dbReference type="EMBL" id="MFD2613609.1"/>
    </source>
</evidence>
<sequence length="1113" mass="120371">MFWQKERFYKAVVTATLGMTLSAYLPAPSYAAGALSKAAPVKLRTSQLKPITEPVINIPGTPVLQTSGASDTSAALEDLQPANDSGRIIVKYKSGITSSNSDLQKSFSKQISKVTPLENIHAALLQTAEGTDVTSLIDELKKNPDVLYAEPDYKVKLPQVQDDLKPKSAALDNAKYANAPEPVIPKDQFFVDQWSLNNTGQTLHDGDAPAGTPDIDIDAPEAWAVTKGSTDLVVALIDSGVQIDLADLQHQIWQNPHPDPVKGDIHGWDFIHNDASLFDIDDGFGDYHGTQLASLIAASQGKITNHNGITGVAPNVKIMPLKIADKNGFYISDAIRAIEYADQHGAKIANISWAIPVYSQALHEAVEQSSMLFVSAAGDRNERNVDASPVYPAAFNSDNVLSVTAVDRGGYLANGSGYGKSLVDVAAPGDYVVSASPNVKVGYAAEIRKYVPETGYEYKAIYNGIGFENVPIDEYHHNDPKQRQDMFNVAVDYLADDRNGDGKVKVLMMQDNKIDDGGFFPRSSDSVADIYHGLIENYRQNHPNVEYTLKGTDGQSENGPDAAELSSYDVVIWYTGYFRIGEGKSFLTGTDQTNLTEYLNKGGRLLLTGQNSLSNMENTPFVKEMLQLVVAGEGVYDRKVISAANSIYDGKTYTVWDANRELDLILSRDPSTAINLEWPFGYYRYKTGTDMAAANAAGTAALVLSKYPFMEAASVKQRLMNSGKPLSSLAGITASGRMVNAFRAVWDKDIPGTPLQDSFVTDKLNSAARNDLVYAVDMKAGEKVNLSLSGDKGTDFDLILFDPTASTVASSAGIVAYSETPNSSKETVSYQVPKSGTYYVNVHAFAGAGQFQLTVQTDNQWGAFEDTHPALSYDGPWSVQHGSGYSGGSIHTLDAAGSAEFSFKGNQLEWVGTKGSDHGIADVYVDGEKITSLSLYSPKPLTKQSLLKLSMPNGKHTVKVRWTGLHDPAARKTDPTKITIDKWVVSNLTYSTDSLVIYKGAWGVSYGTKFSGGAQRFSNKAEAEAEYTFNGTRVAVQANTGKNLGKANIYIDGVLVTPKAVDWYSPKAKYQVTVYTSPVLKAGSHTVKVVSAGEKQDASTGYGITIDSFNVLE</sequence>
<reference evidence="11" key="1">
    <citation type="journal article" date="2019" name="Int. J. Syst. Evol. Microbiol.">
        <title>The Global Catalogue of Microorganisms (GCM) 10K type strain sequencing project: providing services to taxonomists for standard genome sequencing and annotation.</title>
        <authorList>
            <consortium name="The Broad Institute Genomics Platform"/>
            <consortium name="The Broad Institute Genome Sequencing Center for Infectious Disease"/>
            <person name="Wu L."/>
            <person name="Ma J."/>
        </authorList>
    </citation>
    <scope>NUCLEOTIDE SEQUENCE [LARGE SCALE GENOMIC DNA]</scope>
    <source>
        <strain evidence="11">KCTC 3950</strain>
    </source>
</reference>
<comment type="caution">
    <text evidence="10">The sequence shown here is derived from an EMBL/GenBank/DDBJ whole genome shotgun (WGS) entry which is preliminary data.</text>
</comment>
<comment type="caution">
    <text evidence="5">Lacks conserved residue(s) required for the propagation of feature annotation.</text>
</comment>
<evidence type="ECO:0000256" key="1">
    <source>
        <dbReference type="ARBA" id="ARBA00011073"/>
    </source>
</evidence>
<keyword evidence="3" id="KW-0378">Hydrolase</keyword>
<dbReference type="InterPro" id="IPR050131">
    <property type="entry name" value="Peptidase_S8_subtilisin-like"/>
</dbReference>
<keyword evidence="11" id="KW-1185">Reference proteome</keyword>
<dbReference type="EMBL" id="JBHUME010000008">
    <property type="protein sequence ID" value="MFD2613609.1"/>
    <property type="molecule type" value="Genomic_DNA"/>
</dbReference>
<dbReference type="Pfam" id="PF04151">
    <property type="entry name" value="PPC"/>
    <property type="match status" value="1"/>
</dbReference>
<feature type="chain" id="PRO_5045576618" evidence="6">
    <location>
        <begin position="32"/>
        <end position="1113"/>
    </location>
</feature>
<dbReference type="SUPFAM" id="SSF89260">
    <property type="entry name" value="Collagen-binding domain"/>
    <property type="match status" value="1"/>
</dbReference>
<dbReference type="PANTHER" id="PTHR43806:SF11">
    <property type="entry name" value="CEREVISIN-RELATED"/>
    <property type="match status" value="1"/>
</dbReference>
<accession>A0ABW5PGF9</accession>
<keyword evidence="4" id="KW-0720">Serine protease</keyword>
<evidence type="ECO:0000256" key="6">
    <source>
        <dbReference type="SAM" id="SignalP"/>
    </source>
</evidence>
<keyword evidence="2" id="KW-0645">Protease</keyword>
<protein>
    <submittedName>
        <fullName evidence="10">S8 family serine peptidase</fullName>
    </submittedName>
</protein>
<evidence type="ECO:0000256" key="5">
    <source>
        <dbReference type="PROSITE-ProRule" id="PRU01240"/>
    </source>
</evidence>
<dbReference type="InterPro" id="IPR000209">
    <property type="entry name" value="Peptidase_S8/S53_dom"/>
</dbReference>
<gene>
    <name evidence="10" type="ORF">ACFSUF_14345</name>
</gene>
<dbReference type="SUPFAM" id="SSF52743">
    <property type="entry name" value="Subtilisin-like"/>
    <property type="match status" value="1"/>
</dbReference>
<evidence type="ECO:0000313" key="11">
    <source>
        <dbReference type="Proteomes" id="UP001597541"/>
    </source>
</evidence>
<dbReference type="InterPro" id="IPR023827">
    <property type="entry name" value="Peptidase_S8_Asp-AS"/>
</dbReference>
<dbReference type="PROSITE" id="PS51892">
    <property type="entry name" value="SUBTILASE"/>
    <property type="match status" value="1"/>
</dbReference>
<keyword evidence="6" id="KW-0732">Signal</keyword>
<dbReference type="Proteomes" id="UP001597541">
    <property type="component" value="Unassembled WGS sequence"/>
</dbReference>
<comment type="similarity">
    <text evidence="1 5">Belongs to the peptidase S8 family.</text>
</comment>
<dbReference type="Gene3D" id="2.60.120.380">
    <property type="match status" value="1"/>
</dbReference>
<feature type="signal peptide" evidence="6">
    <location>
        <begin position="1"/>
        <end position="31"/>
    </location>
</feature>
<evidence type="ECO:0000259" key="8">
    <source>
        <dbReference type="Pfam" id="PF04151"/>
    </source>
</evidence>
<proteinExistence type="inferred from homology"/>
<evidence type="ECO:0000256" key="4">
    <source>
        <dbReference type="ARBA" id="ARBA00022825"/>
    </source>
</evidence>
<dbReference type="PANTHER" id="PTHR43806">
    <property type="entry name" value="PEPTIDASE S8"/>
    <property type="match status" value="1"/>
</dbReference>
<dbReference type="Gene3D" id="3.40.50.200">
    <property type="entry name" value="Peptidase S8/S53 domain"/>
    <property type="match status" value="2"/>
</dbReference>
<evidence type="ECO:0000256" key="2">
    <source>
        <dbReference type="ARBA" id="ARBA00022670"/>
    </source>
</evidence>
<name>A0ABW5PGF9_9BACL</name>
<dbReference type="InterPro" id="IPR015500">
    <property type="entry name" value="Peptidase_S8_subtilisin-rel"/>
</dbReference>
<evidence type="ECO:0000256" key="3">
    <source>
        <dbReference type="ARBA" id="ARBA00022801"/>
    </source>
</evidence>
<feature type="domain" description="Fervidolysin-like N-terminal prodomain" evidence="9">
    <location>
        <begin position="85"/>
        <end position="151"/>
    </location>
</feature>
<feature type="domain" description="Peptidase C-terminal archaeal/bacterial" evidence="8">
    <location>
        <begin position="773"/>
        <end position="843"/>
    </location>
</feature>
<evidence type="ECO:0000259" key="7">
    <source>
        <dbReference type="Pfam" id="PF00082"/>
    </source>
</evidence>
<dbReference type="Pfam" id="PF22148">
    <property type="entry name" value="Fervidolysin_NPro-like"/>
    <property type="match status" value="1"/>
</dbReference>
<dbReference type="Pfam" id="PF00082">
    <property type="entry name" value="Peptidase_S8"/>
    <property type="match status" value="2"/>
</dbReference>
<dbReference type="PROSITE" id="PS00136">
    <property type="entry name" value="SUBTILASE_ASP"/>
    <property type="match status" value="1"/>
</dbReference>
<evidence type="ECO:0000259" key="9">
    <source>
        <dbReference type="Pfam" id="PF22148"/>
    </source>
</evidence>
<dbReference type="InterPro" id="IPR036852">
    <property type="entry name" value="Peptidase_S8/S53_dom_sf"/>
</dbReference>
<dbReference type="InterPro" id="IPR007280">
    <property type="entry name" value="Peptidase_C_arc/bac"/>
</dbReference>
<feature type="domain" description="Peptidase S8/S53" evidence="7">
    <location>
        <begin position="681"/>
        <end position="723"/>
    </location>
</feature>
<dbReference type="PRINTS" id="PR00723">
    <property type="entry name" value="SUBTILISIN"/>
</dbReference>